<proteinExistence type="predicted"/>
<dbReference type="AlphaFoldDB" id="A0A4D4MMK7"/>
<dbReference type="GO" id="GO:0022857">
    <property type="term" value="F:transmembrane transporter activity"/>
    <property type="evidence" value="ECO:0007669"/>
    <property type="project" value="InterPro"/>
</dbReference>
<dbReference type="Proteomes" id="UP000299211">
    <property type="component" value="Unassembled WGS sequence"/>
</dbReference>
<evidence type="ECO:0000256" key="7">
    <source>
        <dbReference type="ARBA" id="ARBA00023251"/>
    </source>
</evidence>
<dbReference type="PANTHER" id="PTHR42718:SF47">
    <property type="entry name" value="METHYL VIOLOGEN RESISTANCE PROTEIN SMVA"/>
    <property type="match status" value="1"/>
</dbReference>
<protein>
    <recommendedName>
        <fullName evidence="9">Major facilitator superfamily (MFS) profile domain-containing protein</fullName>
    </recommendedName>
</protein>
<dbReference type="PROSITE" id="PS50850">
    <property type="entry name" value="MFS"/>
    <property type="match status" value="1"/>
</dbReference>
<organism evidence="10 11">
    <name type="scientific">Streptomyces avermitilis</name>
    <dbReference type="NCBI Taxonomy" id="33903"/>
    <lineage>
        <taxon>Bacteria</taxon>
        <taxon>Bacillati</taxon>
        <taxon>Actinomycetota</taxon>
        <taxon>Actinomycetes</taxon>
        <taxon>Kitasatosporales</taxon>
        <taxon>Streptomycetaceae</taxon>
        <taxon>Streptomyces</taxon>
    </lineage>
</organism>
<keyword evidence="2" id="KW-0813">Transport</keyword>
<keyword evidence="4 8" id="KW-0812">Transmembrane</keyword>
<feature type="transmembrane region" description="Helical" evidence="8">
    <location>
        <begin position="27"/>
        <end position="54"/>
    </location>
</feature>
<reference evidence="10 11" key="1">
    <citation type="submission" date="2019-04" db="EMBL/GenBank/DDBJ databases">
        <title>Draft genome sequences of Streptomyces avermitilis ATCC 31267.</title>
        <authorList>
            <person name="Komaki H."/>
            <person name="Tamura T."/>
            <person name="Hosoyama A."/>
        </authorList>
    </citation>
    <scope>NUCLEOTIDE SEQUENCE [LARGE SCALE GENOMIC DNA]</scope>
    <source>
        <strain evidence="10 11">ATCC 31267</strain>
    </source>
</reference>
<evidence type="ECO:0000256" key="5">
    <source>
        <dbReference type="ARBA" id="ARBA00022989"/>
    </source>
</evidence>
<dbReference type="GO" id="GO:0046677">
    <property type="term" value="P:response to antibiotic"/>
    <property type="evidence" value="ECO:0007669"/>
    <property type="project" value="UniProtKB-KW"/>
</dbReference>
<keyword evidence="5 8" id="KW-1133">Transmembrane helix</keyword>
<feature type="transmembrane region" description="Helical" evidence="8">
    <location>
        <begin position="139"/>
        <end position="161"/>
    </location>
</feature>
<evidence type="ECO:0000256" key="6">
    <source>
        <dbReference type="ARBA" id="ARBA00023136"/>
    </source>
</evidence>
<dbReference type="GO" id="GO:0005886">
    <property type="term" value="C:plasma membrane"/>
    <property type="evidence" value="ECO:0007669"/>
    <property type="project" value="UniProtKB-SubCell"/>
</dbReference>
<keyword evidence="6 8" id="KW-0472">Membrane</keyword>
<name>A0A4D4MMK7_STRAX</name>
<evidence type="ECO:0000256" key="4">
    <source>
        <dbReference type="ARBA" id="ARBA00022692"/>
    </source>
</evidence>
<keyword evidence="7" id="KW-0046">Antibiotic resistance</keyword>
<sequence>MRAVVSGGLAAVGLALAALTLLSESTGYPLLGTALLVVGVGAGFSFTVTADVILSSVPKDQAGAAAAVSETAYELGAALGIALLGSIVTGVYRDFHGPAGTPAQAHESLGGAVESTAGLPAHTAEAVLSSARAAFVDGLALAAGAGAAVLLATAVAAWFLLRGQKLEA</sequence>
<evidence type="ECO:0000256" key="3">
    <source>
        <dbReference type="ARBA" id="ARBA00022475"/>
    </source>
</evidence>
<keyword evidence="3" id="KW-1003">Cell membrane</keyword>
<evidence type="ECO:0000313" key="10">
    <source>
        <dbReference type="EMBL" id="GDY72689.1"/>
    </source>
</evidence>
<evidence type="ECO:0000256" key="1">
    <source>
        <dbReference type="ARBA" id="ARBA00004651"/>
    </source>
</evidence>
<evidence type="ECO:0000313" key="11">
    <source>
        <dbReference type="Proteomes" id="UP000299211"/>
    </source>
</evidence>
<dbReference type="PANTHER" id="PTHR42718">
    <property type="entry name" value="MAJOR FACILITATOR SUPERFAMILY MULTIDRUG TRANSPORTER MFSC"/>
    <property type="match status" value="1"/>
</dbReference>
<feature type="transmembrane region" description="Helical" evidence="8">
    <location>
        <begin position="75"/>
        <end position="92"/>
    </location>
</feature>
<dbReference type="EMBL" id="BJHY01000001">
    <property type="protein sequence ID" value="GDY72689.1"/>
    <property type="molecule type" value="Genomic_DNA"/>
</dbReference>
<feature type="domain" description="Major facilitator superfamily (MFS) profile" evidence="9">
    <location>
        <begin position="1"/>
        <end position="165"/>
    </location>
</feature>
<evidence type="ECO:0000256" key="2">
    <source>
        <dbReference type="ARBA" id="ARBA00022448"/>
    </source>
</evidence>
<dbReference type="InterPro" id="IPR020846">
    <property type="entry name" value="MFS_dom"/>
</dbReference>
<gene>
    <name evidence="10" type="ORF">SAV31267_021740</name>
</gene>
<comment type="subcellular location">
    <subcellularLocation>
        <location evidence="1">Cell membrane</location>
        <topology evidence="1">Multi-pass membrane protein</topology>
    </subcellularLocation>
</comment>
<dbReference type="InterPro" id="IPR036259">
    <property type="entry name" value="MFS_trans_sf"/>
</dbReference>
<evidence type="ECO:0000259" key="9">
    <source>
        <dbReference type="PROSITE" id="PS50850"/>
    </source>
</evidence>
<dbReference type="Gene3D" id="1.20.1250.20">
    <property type="entry name" value="MFS general substrate transporter like domains"/>
    <property type="match status" value="1"/>
</dbReference>
<dbReference type="SUPFAM" id="SSF103473">
    <property type="entry name" value="MFS general substrate transporter"/>
    <property type="match status" value="1"/>
</dbReference>
<comment type="caution">
    <text evidence="10">The sequence shown here is derived from an EMBL/GenBank/DDBJ whole genome shotgun (WGS) entry which is preliminary data.</text>
</comment>
<accession>A0A4D4MMK7</accession>
<evidence type="ECO:0000256" key="8">
    <source>
        <dbReference type="SAM" id="Phobius"/>
    </source>
</evidence>